<reference evidence="1" key="1">
    <citation type="journal article" date="2011" name="Plant Physiol.">
        <title>Comprehensive sequence analysis of 24,783 barley full-length cDNAs derived from 12 clone libraries.</title>
        <authorList>
            <person name="Matsumoto T."/>
            <person name="Tanaka T."/>
            <person name="Sakai H."/>
            <person name="Amano N."/>
            <person name="Kanamori H."/>
            <person name="Kurita K."/>
            <person name="Kikuta A."/>
            <person name="Kamiya K."/>
            <person name="Yamamoto M."/>
            <person name="Ikawa H."/>
            <person name="Fujii N."/>
            <person name="Hori K."/>
            <person name="Itoh T."/>
            <person name="Sato K."/>
        </authorList>
    </citation>
    <scope>NUCLEOTIDE SEQUENCE</scope>
    <source>
        <tissue evidence="1">Shoot</tissue>
    </source>
</reference>
<accession>F2CT37</accession>
<dbReference type="EMBL" id="AK354789">
    <property type="protein sequence ID" value="BAJ86008.1"/>
    <property type="molecule type" value="mRNA"/>
</dbReference>
<name>F2CT37_HORVV</name>
<dbReference type="AlphaFoldDB" id="F2CT37"/>
<organism evidence="1">
    <name type="scientific">Hordeum vulgare subsp. vulgare</name>
    <name type="common">Domesticated barley</name>
    <dbReference type="NCBI Taxonomy" id="112509"/>
    <lineage>
        <taxon>Eukaryota</taxon>
        <taxon>Viridiplantae</taxon>
        <taxon>Streptophyta</taxon>
        <taxon>Embryophyta</taxon>
        <taxon>Tracheophyta</taxon>
        <taxon>Spermatophyta</taxon>
        <taxon>Magnoliopsida</taxon>
        <taxon>Liliopsida</taxon>
        <taxon>Poales</taxon>
        <taxon>Poaceae</taxon>
        <taxon>BOP clade</taxon>
        <taxon>Pooideae</taxon>
        <taxon>Triticodae</taxon>
        <taxon>Triticeae</taxon>
        <taxon>Hordeinae</taxon>
        <taxon>Hordeum</taxon>
    </lineage>
</organism>
<sequence length="21" mass="2333">MCRSGVCDLPPCLFLEHPPDC</sequence>
<proteinExistence type="evidence at transcript level"/>
<protein>
    <submittedName>
        <fullName evidence="1">Predicted protein</fullName>
    </submittedName>
</protein>
<evidence type="ECO:0000313" key="1">
    <source>
        <dbReference type="EMBL" id="BAJ86008.1"/>
    </source>
</evidence>